<keyword evidence="3" id="KW-1185">Reference proteome</keyword>
<protein>
    <submittedName>
        <fullName evidence="2">Uncharacterized protein</fullName>
    </submittedName>
</protein>
<evidence type="ECO:0000256" key="1">
    <source>
        <dbReference type="SAM" id="MobiDB-lite"/>
    </source>
</evidence>
<evidence type="ECO:0000313" key="3">
    <source>
        <dbReference type="Proteomes" id="UP000053398"/>
    </source>
</evidence>
<comment type="caution">
    <text evidence="2">The sequence shown here is derived from an EMBL/GenBank/DDBJ whole genome shotgun (WGS) entry which is preliminary data.</text>
</comment>
<reference evidence="2 3" key="1">
    <citation type="submission" date="2015-10" db="EMBL/GenBank/DDBJ databases">
        <title>Draft genome sequence of Streptomyces corchorusii DSM 40340, type strain for the species Streptomyces corchorusii.</title>
        <authorList>
            <person name="Ruckert C."/>
            <person name="Winkler A."/>
            <person name="Kalinowski J."/>
            <person name="Kampfer P."/>
            <person name="Glaeser S."/>
        </authorList>
    </citation>
    <scope>NUCLEOTIDE SEQUENCE [LARGE SCALE GENOMIC DNA]</scope>
    <source>
        <strain evidence="2 3">DSM 40340</strain>
    </source>
</reference>
<dbReference type="EMBL" id="LMWP01000005">
    <property type="protein sequence ID" value="KUN31545.1"/>
    <property type="molecule type" value="Genomic_DNA"/>
</dbReference>
<dbReference type="AlphaFoldDB" id="A0A101QKN2"/>
<proteinExistence type="predicted"/>
<evidence type="ECO:0000313" key="2">
    <source>
        <dbReference type="EMBL" id="KUN31545.1"/>
    </source>
</evidence>
<sequence>MTDDDRSDSLMSPIQPEQLDPGAVIAQSLDNQWVPAQLTRKMIERGESLDQVDRQRVREVRAEYFRSLINASQVVVNRAYFYNNDAISRDLAEEGEARAAHRKLLASGAIVPFLLRERHPAEDPPAHLHLRQDGFTAWQETLAGMSAGDRVRCVRMSWDDSAGDQENLNRTRIRLYQPFTEKVQGLTAKDIDILAAQVGVAREDTDRFGERLGEVVAFSNGLSVRRQQVVRNTLYEEFVTVPGTNVAEGRYDRAKPFAAEIKQLLDLIYNVNLADALGRYPLTPVGSLRRVVLQEAREATSSTAGVVQDPERLLTFLRQQTFAVVQDHLTPQAVNDLTLHDIWRLRQTPAWNSYIKAFGALTAAPETFHDGVGQVFDSYVRLNKEILRLARERRQARPAPWRPVVEVVVTVGAAVFTAVSGNDIWEVAGTVLPLTVSGSLTGSVQLVLRNHIAGRQEQRFAREIASVRLASEREWAQFHDLVRRLPGYRDTAGPVSAGTASTTTQDNEDLPDY</sequence>
<name>A0A101QKN2_STRCK</name>
<accession>A0A101QKN2</accession>
<dbReference type="Proteomes" id="UP000053398">
    <property type="component" value="Unassembled WGS sequence"/>
</dbReference>
<organism evidence="2 3">
    <name type="scientific">Streptomyces corchorusii</name>
    <name type="common">Streptomyces chibaensis</name>
    <dbReference type="NCBI Taxonomy" id="1903"/>
    <lineage>
        <taxon>Bacteria</taxon>
        <taxon>Bacillati</taxon>
        <taxon>Actinomycetota</taxon>
        <taxon>Actinomycetes</taxon>
        <taxon>Kitasatosporales</taxon>
        <taxon>Streptomycetaceae</taxon>
        <taxon>Streptomyces</taxon>
    </lineage>
</organism>
<gene>
    <name evidence="2" type="ORF">AQJ11_04935</name>
</gene>
<feature type="region of interest" description="Disordered" evidence="1">
    <location>
        <begin position="492"/>
        <end position="513"/>
    </location>
</feature>
<dbReference type="RefSeq" id="WP_014675839.1">
    <property type="nucleotide sequence ID" value="NZ_KQ948352.1"/>
</dbReference>